<organism evidence="9 10">
    <name type="scientific">Drosophila busckii</name>
    <name type="common">Fruit fly</name>
    <dbReference type="NCBI Taxonomy" id="30019"/>
    <lineage>
        <taxon>Eukaryota</taxon>
        <taxon>Metazoa</taxon>
        <taxon>Ecdysozoa</taxon>
        <taxon>Arthropoda</taxon>
        <taxon>Hexapoda</taxon>
        <taxon>Insecta</taxon>
        <taxon>Pterygota</taxon>
        <taxon>Neoptera</taxon>
        <taxon>Endopterygota</taxon>
        <taxon>Diptera</taxon>
        <taxon>Brachycera</taxon>
        <taxon>Muscomorpha</taxon>
        <taxon>Ephydroidea</taxon>
        <taxon>Drosophilidae</taxon>
        <taxon>Drosophila</taxon>
    </lineage>
</organism>
<dbReference type="AlphaFoldDB" id="A0A0M4E322"/>
<dbReference type="InterPro" id="IPR018379">
    <property type="entry name" value="BEN_domain"/>
</dbReference>
<evidence type="ECO:0000256" key="5">
    <source>
        <dbReference type="ARBA" id="ARBA00023242"/>
    </source>
</evidence>
<dbReference type="Pfam" id="PF10523">
    <property type="entry name" value="BEN"/>
    <property type="match status" value="1"/>
</dbReference>
<dbReference type="InterPro" id="IPR037496">
    <property type="entry name" value="BEND6-like"/>
</dbReference>
<keyword evidence="5" id="KW-0539">Nucleus</keyword>
<dbReference type="EMBL" id="CP012523">
    <property type="protein sequence ID" value="ALC40128.1"/>
    <property type="molecule type" value="Genomic_DNA"/>
</dbReference>
<dbReference type="GO" id="GO:0045746">
    <property type="term" value="P:negative regulation of Notch signaling pathway"/>
    <property type="evidence" value="ECO:0007669"/>
    <property type="project" value="InterPro"/>
</dbReference>
<dbReference type="STRING" id="30019.A0A0M4E322"/>
<keyword evidence="3" id="KW-0805">Transcription regulation</keyword>
<evidence type="ECO:0000313" key="8">
    <source>
        <dbReference type="EMBL" id="ALC38037.1"/>
    </source>
</evidence>
<name>A0A0M4E322_DROBS</name>
<keyword evidence="4" id="KW-0804">Transcription</keyword>
<gene>
    <name evidence="8" type="ORF">Dbus_chr2Lg122</name>
    <name evidence="9" type="ORF">Dbus_chr2Lg2213</name>
</gene>
<sequence>MSCQRESNMAIERYISYEMSRQQSLMRNEIARPRPLPQIQIQLPPRQPVKQEPAEPLIINCTLVTLGPVIKRNKYPDLPQLPPVDPALKQQVAKIQKSQHHYTQLFSRLTSMLQTLNQRYESNEFDSHSDGTPPPPPIKRGSHNISSSSSESQPDAVKDSSMEQYPQRVRLNDGNFGYVLGPNGTQITANEYGQVFWTNAPVATRCLLAVVFSSDELATHTLTGKPSPAFYGRERPAKMMLDPRKVDDIVACVRSRTGGKERHIRATITTKCADTAKKYKRRANKALKENIVVIDD</sequence>
<dbReference type="SMART" id="SM01025">
    <property type="entry name" value="BEN"/>
    <property type="match status" value="1"/>
</dbReference>
<dbReference type="OMA" id="NSIHWSS"/>
<protein>
    <submittedName>
        <fullName evidence="9">CG9883</fullName>
    </submittedName>
</protein>
<keyword evidence="10" id="KW-1185">Reference proteome</keyword>
<dbReference type="Gene3D" id="1.10.10.2590">
    <property type="entry name" value="BEN domain"/>
    <property type="match status" value="1"/>
</dbReference>
<dbReference type="EMBL" id="CP012523">
    <property type="protein sequence ID" value="ALC38037.1"/>
    <property type="molecule type" value="Genomic_DNA"/>
</dbReference>
<dbReference type="OrthoDB" id="8186171at2759"/>
<reference evidence="9 10" key="1">
    <citation type="submission" date="2015-08" db="EMBL/GenBank/DDBJ databases">
        <title>Ancestral chromatin configuration constrains chromatin evolution on differentiating sex chromosomes in Drosophila.</title>
        <authorList>
            <person name="Zhou Q."/>
            <person name="Bachtrog D."/>
        </authorList>
    </citation>
    <scope>NUCLEOTIDE SEQUENCE [LARGE SCALE GENOMIC DNA]</scope>
    <source>
        <tissue evidence="9">Whole larvae</tissue>
    </source>
</reference>
<dbReference type="GO" id="GO:0003677">
    <property type="term" value="F:DNA binding"/>
    <property type="evidence" value="ECO:0007669"/>
    <property type="project" value="InterPro"/>
</dbReference>
<evidence type="ECO:0000313" key="9">
    <source>
        <dbReference type="EMBL" id="ALC40128.1"/>
    </source>
</evidence>
<dbReference type="PROSITE" id="PS51457">
    <property type="entry name" value="BEN"/>
    <property type="match status" value="1"/>
</dbReference>
<dbReference type="PANTHER" id="PTHR35346">
    <property type="entry name" value="BEN DOMAIN-CONTAINING PROTEIN 6"/>
    <property type="match status" value="1"/>
</dbReference>
<proteinExistence type="predicted"/>
<dbReference type="GO" id="GO:0005634">
    <property type="term" value="C:nucleus"/>
    <property type="evidence" value="ECO:0007669"/>
    <property type="project" value="UniProtKB-SubCell"/>
</dbReference>
<feature type="region of interest" description="Disordered" evidence="6">
    <location>
        <begin position="122"/>
        <end position="162"/>
    </location>
</feature>
<dbReference type="PANTHER" id="PTHR35346:SF1">
    <property type="entry name" value="BEN DOMAIN-CONTAINING PROTEIN 6"/>
    <property type="match status" value="1"/>
</dbReference>
<accession>A0A0M4E322</accession>
<dbReference type="GO" id="GO:0045666">
    <property type="term" value="P:positive regulation of neuron differentiation"/>
    <property type="evidence" value="ECO:0007669"/>
    <property type="project" value="InterPro"/>
</dbReference>
<evidence type="ECO:0000256" key="3">
    <source>
        <dbReference type="ARBA" id="ARBA00023015"/>
    </source>
</evidence>
<dbReference type="GO" id="GO:0003714">
    <property type="term" value="F:transcription corepressor activity"/>
    <property type="evidence" value="ECO:0007669"/>
    <property type="project" value="InterPro"/>
</dbReference>
<evidence type="ECO:0000313" key="10">
    <source>
        <dbReference type="Proteomes" id="UP000494163"/>
    </source>
</evidence>
<dbReference type="Proteomes" id="UP000494163">
    <property type="component" value="Chromosome 2L"/>
</dbReference>
<evidence type="ECO:0000256" key="1">
    <source>
        <dbReference type="ARBA" id="ARBA00004123"/>
    </source>
</evidence>
<evidence type="ECO:0000256" key="2">
    <source>
        <dbReference type="ARBA" id="ARBA00022491"/>
    </source>
</evidence>
<evidence type="ECO:0000256" key="6">
    <source>
        <dbReference type="SAM" id="MobiDB-lite"/>
    </source>
</evidence>
<keyword evidence="2" id="KW-0678">Repressor</keyword>
<evidence type="ECO:0000259" key="7">
    <source>
        <dbReference type="PROSITE" id="PS51457"/>
    </source>
</evidence>
<comment type="subcellular location">
    <subcellularLocation>
        <location evidence="1">Nucleus</location>
    </subcellularLocation>
</comment>
<feature type="domain" description="BEN" evidence="7">
    <location>
        <begin position="182"/>
        <end position="279"/>
    </location>
</feature>
<evidence type="ECO:0000256" key="4">
    <source>
        <dbReference type="ARBA" id="ARBA00023163"/>
    </source>
</evidence>